<organism evidence="1 2">
    <name type="scientific">Pseudomonas reidholzensis</name>
    <dbReference type="NCBI Taxonomy" id="1785162"/>
    <lineage>
        <taxon>Bacteria</taxon>
        <taxon>Pseudomonadati</taxon>
        <taxon>Pseudomonadota</taxon>
        <taxon>Gammaproteobacteria</taxon>
        <taxon>Pseudomonadales</taxon>
        <taxon>Pseudomonadaceae</taxon>
        <taxon>Pseudomonas</taxon>
    </lineage>
</organism>
<dbReference type="InterPro" id="IPR011972">
    <property type="entry name" value="CHP02285"/>
</dbReference>
<dbReference type="OrthoDB" id="8480452at2"/>
<gene>
    <name evidence="1" type="ORF">CCOS865_04521</name>
</gene>
<sequence>MPRRAGRLLLPLILLCGLLPLMAEAKERLLWLVRDLPPFTIFEGPEKGQGVIDRMLPLLIEQMPEYDHSIVRVNRARGIQMLQEPSFTCDPTLLWTPERATFARFSKPTIGVLSSGLVVRKRDQGMLAPFLDAQQVDLKALLTQTQLKLGIVAERSYSAQVDALLRQLPDSAFSRHYGNDATASLLQMQQLGRLQLVLGYWPEIRYLVQQQGGPLGDYVFYPIQGVNPYQFLHVACSDTALGREAIKHIDALLPALSRDTLPGFYAHWLEPELREDYLRQARQRADEATAEQPAHP</sequence>
<keyword evidence="2" id="KW-1185">Reference proteome</keyword>
<dbReference type="NCBIfam" id="TIGR02285">
    <property type="entry name" value="TIGR02285 family protein"/>
    <property type="match status" value="1"/>
</dbReference>
<dbReference type="Proteomes" id="UP000263595">
    <property type="component" value="Unassembled WGS sequence"/>
</dbReference>
<protein>
    <recommendedName>
        <fullName evidence="3">TIGR02285 family protein</fullName>
    </recommendedName>
</protein>
<dbReference type="AlphaFoldDB" id="A0A383S0I6"/>
<accession>A0A383S0I6</accession>
<evidence type="ECO:0000313" key="2">
    <source>
        <dbReference type="Proteomes" id="UP000263595"/>
    </source>
</evidence>
<name>A0A383S0I6_9PSED</name>
<evidence type="ECO:0000313" key="1">
    <source>
        <dbReference type="EMBL" id="SYX92236.1"/>
    </source>
</evidence>
<dbReference type="SUPFAM" id="SSF53850">
    <property type="entry name" value="Periplasmic binding protein-like II"/>
    <property type="match status" value="1"/>
</dbReference>
<evidence type="ECO:0008006" key="3">
    <source>
        <dbReference type="Google" id="ProtNLM"/>
    </source>
</evidence>
<proteinExistence type="predicted"/>
<dbReference type="EMBL" id="UNOZ01000031">
    <property type="protein sequence ID" value="SYX92236.1"/>
    <property type="molecule type" value="Genomic_DNA"/>
</dbReference>
<reference evidence="2" key="1">
    <citation type="submission" date="2018-08" db="EMBL/GenBank/DDBJ databases">
        <authorList>
            <person name="Blom J."/>
        </authorList>
    </citation>
    <scope>NUCLEOTIDE SEQUENCE [LARGE SCALE GENOMIC DNA]</scope>
    <source>
        <strain evidence="2">CCOS 865</strain>
    </source>
</reference>
<dbReference type="Gene3D" id="3.40.190.10">
    <property type="entry name" value="Periplasmic binding protein-like II"/>
    <property type="match status" value="2"/>
</dbReference>
<dbReference type="RefSeq" id="WP_119145143.1">
    <property type="nucleotide sequence ID" value="NZ_CBCSFL010000008.1"/>
</dbReference>